<sequence length="71" mass="8229">MERTIVRCDSGAFYSTIWIPLVSFKAIRFGSARFQRCPVHRRWERAVQVDVAALTYDERRQAKSTVDIGIP</sequence>
<reference evidence="2" key="1">
    <citation type="journal article" date="2019" name="Int. J. Syst. Evol. Microbiol.">
        <title>The Global Catalogue of Microorganisms (GCM) 10K type strain sequencing project: providing services to taxonomists for standard genome sequencing and annotation.</title>
        <authorList>
            <consortium name="The Broad Institute Genomics Platform"/>
            <consortium name="The Broad Institute Genome Sequencing Center for Infectious Disease"/>
            <person name="Wu L."/>
            <person name="Ma J."/>
        </authorList>
    </citation>
    <scope>NUCLEOTIDE SEQUENCE [LARGE SCALE GENOMIC DNA]</scope>
    <source>
        <strain evidence="2">CCM 7855</strain>
    </source>
</reference>
<dbReference type="Proteomes" id="UP000632454">
    <property type="component" value="Unassembled WGS sequence"/>
</dbReference>
<dbReference type="EMBL" id="BMCS01000003">
    <property type="protein sequence ID" value="GGF43477.1"/>
    <property type="molecule type" value="Genomic_DNA"/>
</dbReference>
<accession>A0ABQ1V856</accession>
<proteinExistence type="predicted"/>
<gene>
    <name evidence="1" type="ORF">GCM10007298_43940</name>
</gene>
<keyword evidence="2" id="KW-1185">Reference proteome</keyword>
<evidence type="ECO:0000313" key="1">
    <source>
        <dbReference type="EMBL" id="GGF43477.1"/>
    </source>
</evidence>
<evidence type="ECO:0000313" key="2">
    <source>
        <dbReference type="Proteomes" id="UP000632454"/>
    </source>
</evidence>
<comment type="caution">
    <text evidence="1">The sequence shown here is derived from an EMBL/GenBank/DDBJ whole genome shotgun (WGS) entry which is preliminary data.</text>
</comment>
<organism evidence="1 2">
    <name type="scientific">Williamsia phyllosphaerae</name>
    <dbReference type="NCBI Taxonomy" id="885042"/>
    <lineage>
        <taxon>Bacteria</taxon>
        <taxon>Bacillati</taxon>
        <taxon>Actinomycetota</taxon>
        <taxon>Actinomycetes</taxon>
        <taxon>Mycobacteriales</taxon>
        <taxon>Nocardiaceae</taxon>
        <taxon>Williamsia</taxon>
    </lineage>
</organism>
<protein>
    <submittedName>
        <fullName evidence="1">Uncharacterized protein</fullName>
    </submittedName>
</protein>
<name>A0ABQ1V856_9NOCA</name>
<dbReference type="RefSeq" id="WP_229705393.1">
    <property type="nucleotide sequence ID" value="NZ_BMCS01000003.1"/>
</dbReference>